<gene>
    <name evidence="2" type="ORF">EHQ82_00125</name>
</gene>
<protein>
    <recommendedName>
        <fullName evidence="4">DUF1349 domain-containing protein</fullName>
    </recommendedName>
</protein>
<evidence type="ECO:0000313" key="2">
    <source>
        <dbReference type="EMBL" id="TGM30964.1"/>
    </source>
</evidence>
<accession>A0ABY2NIG1</accession>
<dbReference type="EMBL" id="RQGU01000007">
    <property type="protein sequence ID" value="TGM30964.1"/>
    <property type="molecule type" value="Genomic_DNA"/>
</dbReference>
<comment type="caution">
    <text evidence="2">The sequence shown here is derived from an EMBL/GenBank/DDBJ whole genome shotgun (WGS) entry which is preliminary data.</text>
</comment>
<keyword evidence="3" id="KW-1185">Reference proteome</keyword>
<evidence type="ECO:0008006" key="4">
    <source>
        <dbReference type="Google" id="ProtNLM"/>
    </source>
</evidence>
<keyword evidence="1" id="KW-0812">Transmembrane</keyword>
<reference evidence="3" key="1">
    <citation type="journal article" date="2019" name="PLoS Negl. Trop. Dis.">
        <title>Revisiting the worldwide diversity of Leptospira species in the environment.</title>
        <authorList>
            <person name="Vincent A.T."/>
            <person name="Schiettekatte O."/>
            <person name="Bourhy P."/>
            <person name="Veyrier F.J."/>
            <person name="Picardeau M."/>
        </authorList>
    </citation>
    <scope>NUCLEOTIDE SEQUENCE [LARGE SCALE GENOMIC DNA]</scope>
    <source>
        <strain evidence="3">201702406</strain>
    </source>
</reference>
<dbReference type="Proteomes" id="UP000298057">
    <property type="component" value="Unassembled WGS sequence"/>
</dbReference>
<name>A0ABY2NIG1_9LEPT</name>
<evidence type="ECO:0000256" key="1">
    <source>
        <dbReference type="SAM" id="Phobius"/>
    </source>
</evidence>
<evidence type="ECO:0000313" key="3">
    <source>
        <dbReference type="Proteomes" id="UP000298057"/>
    </source>
</evidence>
<keyword evidence="1" id="KW-0472">Membrane</keyword>
<proteinExistence type="predicted"/>
<feature type="transmembrane region" description="Helical" evidence="1">
    <location>
        <begin position="41"/>
        <end position="61"/>
    </location>
</feature>
<keyword evidence="1" id="KW-1133">Transmembrane helix</keyword>
<organism evidence="2 3">
    <name type="scientific">Leptospira selangorensis</name>
    <dbReference type="NCBI Taxonomy" id="2484982"/>
    <lineage>
        <taxon>Bacteria</taxon>
        <taxon>Pseudomonadati</taxon>
        <taxon>Spirochaetota</taxon>
        <taxon>Spirochaetia</taxon>
        <taxon>Leptospirales</taxon>
        <taxon>Leptospiraceae</taxon>
        <taxon>Leptospira</taxon>
    </lineage>
</organism>
<sequence>MHPQTPCQSLTSRWDSGSGNFGKSSSLCEINQNKSNMRKIIIIYFLIFINVNCLSRTATLLKETPLKTFENNFSKIRIKIQNPEKHKLNIQFYIQDKESFEKNDSEFLPIYYFDESFKNDEISFSIPKGSYYGFLQITSKKNFPLYKSISGSNILYFGLNKDLKRNKIDYKICEKRMMNGSRFYEISNCNFINFEKEEISINYSLGNQLEFNLADSILKTWFSFSYAFLHGPQQYPYALFLIINVPFGFYSENLLISLDNLNNF</sequence>